<gene>
    <name evidence="5" type="ORF">HNR37_002058</name>
</gene>
<dbReference type="PROSITE" id="PS50893">
    <property type="entry name" value="ABC_TRANSPORTER_2"/>
    <property type="match status" value="1"/>
</dbReference>
<dbReference type="PANTHER" id="PTHR42711:SF10">
    <property type="entry name" value="ABC TRANSPORTER ATP-BINDING PROTEIN"/>
    <property type="match status" value="1"/>
</dbReference>
<dbReference type="Gene3D" id="3.40.50.300">
    <property type="entry name" value="P-loop containing nucleotide triphosphate hydrolases"/>
    <property type="match status" value="1"/>
</dbReference>
<dbReference type="RefSeq" id="WP_183733734.1">
    <property type="nucleotide sequence ID" value="NZ_JACHID010000015.1"/>
</dbReference>
<keyword evidence="3 5" id="KW-0067">ATP-binding</keyword>
<dbReference type="GO" id="GO:0016887">
    <property type="term" value="F:ATP hydrolysis activity"/>
    <property type="evidence" value="ECO:0007669"/>
    <property type="project" value="InterPro"/>
</dbReference>
<name>A0A7W7Y5Y9_9BACT</name>
<protein>
    <submittedName>
        <fullName evidence="5">ABC-2 type transport system ATP-binding protein</fullName>
    </submittedName>
</protein>
<dbReference type="SMART" id="SM00382">
    <property type="entry name" value="AAA"/>
    <property type="match status" value="1"/>
</dbReference>
<proteinExistence type="predicted"/>
<evidence type="ECO:0000256" key="3">
    <source>
        <dbReference type="ARBA" id="ARBA00022840"/>
    </source>
</evidence>
<dbReference type="InterPro" id="IPR003439">
    <property type="entry name" value="ABC_transporter-like_ATP-bd"/>
</dbReference>
<dbReference type="PROSITE" id="PS00211">
    <property type="entry name" value="ABC_TRANSPORTER_1"/>
    <property type="match status" value="1"/>
</dbReference>
<comment type="caution">
    <text evidence="5">The sequence shown here is derived from an EMBL/GenBank/DDBJ whole genome shotgun (WGS) entry which is preliminary data.</text>
</comment>
<sequence>MSTPPLKTSAISKDYGQSPALYPLDLELKSGEIFGLLGPNGAGKTTLISMLTSLIDPTSGTASIMGFDILKDSIAARLNVGVVPQEIVSHGFFSIEKVLNFHSGYYGIADNREHIKYLMHRLSLYEHRNKLVRQLSGGMKRRLLIAKSLVHRPALLLLDEPTAGVDVDLRNDLWQFVLELNRDHGTTVLLTTHYIKEAEELCHRIGVLHLGRLIALDDTRNLIHQLTRRQVQIRLTGNIDISRFDPAIVSGEHELQIQIPHGSTVGKLISELGIPMECMEDISVGEGTLEEAFVALIHNHNGVA</sequence>
<evidence type="ECO:0000256" key="2">
    <source>
        <dbReference type="ARBA" id="ARBA00022741"/>
    </source>
</evidence>
<keyword evidence="1" id="KW-0813">Transport</keyword>
<organism evidence="5 6">
    <name type="scientific">Desulfurispira natronophila</name>
    <dbReference type="NCBI Taxonomy" id="682562"/>
    <lineage>
        <taxon>Bacteria</taxon>
        <taxon>Pseudomonadati</taxon>
        <taxon>Chrysiogenota</taxon>
        <taxon>Chrysiogenia</taxon>
        <taxon>Chrysiogenales</taxon>
        <taxon>Chrysiogenaceae</taxon>
        <taxon>Desulfurispira</taxon>
    </lineage>
</organism>
<dbReference type="GO" id="GO:0005524">
    <property type="term" value="F:ATP binding"/>
    <property type="evidence" value="ECO:0007669"/>
    <property type="project" value="UniProtKB-KW"/>
</dbReference>
<reference evidence="5 6" key="1">
    <citation type="submission" date="2020-08" db="EMBL/GenBank/DDBJ databases">
        <title>Genomic Encyclopedia of Type Strains, Phase IV (KMG-IV): sequencing the most valuable type-strain genomes for metagenomic binning, comparative biology and taxonomic classification.</title>
        <authorList>
            <person name="Goeker M."/>
        </authorList>
    </citation>
    <scope>NUCLEOTIDE SEQUENCE [LARGE SCALE GENOMIC DNA]</scope>
    <source>
        <strain evidence="5 6">DSM 22071</strain>
    </source>
</reference>
<dbReference type="InterPro" id="IPR017871">
    <property type="entry name" value="ABC_transporter-like_CS"/>
</dbReference>
<keyword evidence="2" id="KW-0547">Nucleotide-binding</keyword>
<dbReference type="InterPro" id="IPR050763">
    <property type="entry name" value="ABC_transporter_ATP-binding"/>
</dbReference>
<dbReference type="InterPro" id="IPR027417">
    <property type="entry name" value="P-loop_NTPase"/>
</dbReference>
<dbReference type="EMBL" id="JACHID010000015">
    <property type="protein sequence ID" value="MBB5022715.1"/>
    <property type="molecule type" value="Genomic_DNA"/>
</dbReference>
<keyword evidence="6" id="KW-1185">Reference proteome</keyword>
<dbReference type="AlphaFoldDB" id="A0A7W7Y5Y9"/>
<dbReference type="SUPFAM" id="SSF52540">
    <property type="entry name" value="P-loop containing nucleoside triphosphate hydrolases"/>
    <property type="match status" value="1"/>
</dbReference>
<evidence type="ECO:0000313" key="5">
    <source>
        <dbReference type="EMBL" id="MBB5022715.1"/>
    </source>
</evidence>
<evidence type="ECO:0000256" key="1">
    <source>
        <dbReference type="ARBA" id="ARBA00022448"/>
    </source>
</evidence>
<evidence type="ECO:0000313" key="6">
    <source>
        <dbReference type="Proteomes" id="UP000528322"/>
    </source>
</evidence>
<dbReference type="PANTHER" id="PTHR42711">
    <property type="entry name" value="ABC TRANSPORTER ATP-BINDING PROTEIN"/>
    <property type="match status" value="1"/>
</dbReference>
<evidence type="ECO:0000259" key="4">
    <source>
        <dbReference type="PROSITE" id="PS50893"/>
    </source>
</evidence>
<dbReference type="Proteomes" id="UP000528322">
    <property type="component" value="Unassembled WGS sequence"/>
</dbReference>
<dbReference type="Pfam" id="PF00005">
    <property type="entry name" value="ABC_tran"/>
    <property type="match status" value="1"/>
</dbReference>
<accession>A0A7W7Y5Y9</accession>
<feature type="domain" description="ABC transporter" evidence="4">
    <location>
        <begin position="6"/>
        <end position="235"/>
    </location>
</feature>
<dbReference type="InterPro" id="IPR003593">
    <property type="entry name" value="AAA+_ATPase"/>
</dbReference>